<keyword evidence="1" id="KW-1133">Transmembrane helix</keyword>
<dbReference type="AlphaFoldDB" id="A0A2G9YXW8"/>
<reference evidence="2 3" key="1">
    <citation type="submission" date="2017-09" db="EMBL/GenBank/DDBJ databases">
        <title>Depth-based differentiation of microbial function through sediment-hosted aquifers and enrichment of novel symbionts in the deep terrestrial subsurface.</title>
        <authorList>
            <person name="Probst A.J."/>
            <person name="Ladd B."/>
            <person name="Jarett J.K."/>
            <person name="Geller-Mcgrath D.E."/>
            <person name="Sieber C.M."/>
            <person name="Emerson J.B."/>
            <person name="Anantharaman K."/>
            <person name="Thomas B.C."/>
            <person name="Malmstrom R."/>
            <person name="Stieglmeier M."/>
            <person name="Klingl A."/>
            <person name="Woyke T."/>
            <person name="Ryan C.M."/>
            <person name="Banfield J.F."/>
        </authorList>
    </citation>
    <scope>NUCLEOTIDE SEQUENCE [LARGE SCALE GENOMIC DNA]</scope>
    <source>
        <strain evidence="2">CG23_combo_of_CG06-09_8_20_14_all_37_18</strain>
    </source>
</reference>
<evidence type="ECO:0000313" key="2">
    <source>
        <dbReference type="EMBL" id="PIP24086.1"/>
    </source>
</evidence>
<name>A0A2G9YXW8_9BACT</name>
<gene>
    <name evidence="2" type="ORF">COX35_02635</name>
</gene>
<dbReference type="Proteomes" id="UP000229952">
    <property type="component" value="Unassembled WGS sequence"/>
</dbReference>
<evidence type="ECO:0000313" key="3">
    <source>
        <dbReference type="Proteomes" id="UP000229952"/>
    </source>
</evidence>
<keyword evidence="1" id="KW-0812">Transmembrane</keyword>
<protein>
    <recommendedName>
        <fullName evidence="4">DUF2304 domain-containing protein</fullName>
    </recommendedName>
</protein>
<comment type="caution">
    <text evidence="2">The sequence shown here is derived from an EMBL/GenBank/DDBJ whole genome shotgun (WGS) entry which is preliminary data.</text>
</comment>
<dbReference type="EMBL" id="PCRQ01000072">
    <property type="protein sequence ID" value="PIP24086.1"/>
    <property type="molecule type" value="Genomic_DNA"/>
</dbReference>
<proteinExistence type="predicted"/>
<feature type="transmembrane region" description="Helical" evidence="1">
    <location>
        <begin position="37"/>
        <end position="55"/>
    </location>
</feature>
<organism evidence="2 3">
    <name type="scientific">Candidatus Nealsonbacteria bacterium CG23_combo_of_CG06-09_8_20_14_all_37_18</name>
    <dbReference type="NCBI Taxonomy" id="1974720"/>
    <lineage>
        <taxon>Bacteria</taxon>
        <taxon>Candidatus Nealsoniibacteriota</taxon>
    </lineage>
</organism>
<dbReference type="InterPro" id="IPR019277">
    <property type="entry name" value="DUF2304"/>
</dbReference>
<accession>A0A2G9YXW8</accession>
<evidence type="ECO:0008006" key="4">
    <source>
        <dbReference type="Google" id="ProtNLM"/>
    </source>
</evidence>
<dbReference type="Pfam" id="PF10066">
    <property type="entry name" value="DUF2304"/>
    <property type="match status" value="1"/>
</dbReference>
<keyword evidence="1" id="KW-0472">Membrane</keyword>
<feature type="transmembrane region" description="Helical" evidence="1">
    <location>
        <begin position="6"/>
        <end position="25"/>
    </location>
</feature>
<feature type="transmembrane region" description="Helical" evidence="1">
    <location>
        <begin position="75"/>
        <end position="94"/>
    </location>
</feature>
<sequence length="120" mass="13862">MPEKISILQIILGAIALLFLINGFLKFVRNEKGQTYFKILATLFIWGNILVFSIFPDLTHIFSRKLGLGENLNTLIFIGFVVIFAILFKLLNIIEKLERNISEIVRRQALNNLKDKLKEK</sequence>
<evidence type="ECO:0000256" key="1">
    <source>
        <dbReference type="SAM" id="Phobius"/>
    </source>
</evidence>